<dbReference type="Pfam" id="PF13358">
    <property type="entry name" value="DDE_3"/>
    <property type="match status" value="1"/>
</dbReference>
<dbReference type="AlphaFoldDB" id="V4ADU7"/>
<keyword evidence="3" id="KW-1185">Reference proteome</keyword>
<dbReference type="KEGG" id="lgi:LOTGIDRAFT_79758"/>
<reference evidence="2 3" key="1">
    <citation type="journal article" date="2013" name="Nature">
        <title>Insights into bilaterian evolution from three spiralian genomes.</title>
        <authorList>
            <person name="Simakov O."/>
            <person name="Marletaz F."/>
            <person name="Cho S.J."/>
            <person name="Edsinger-Gonzales E."/>
            <person name="Havlak P."/>
            <person name="Hellsten U."/>
            <person name="Kuo D.H."/>
            <person name="Larsson T."/>
            <person name="Lv J."/>
            <person name="Arendt D."/>
            <person name="Savage R."/>
            <person name="Osoegawa K."/>
            <person name="de Jong P."/>
            <person name="Grimwood J."/>
            <person name="Chapman J.A."/>
            <person name="Shapiro H."/>
            <person name="Aerts A."/>
            <person name="Otillar R.P."/>
            <person name="Terry A.Y."/>
            <person name="Boore J.L."/>
            <person name="Grigoriev I.V."/>
            <person name="Lindberg D.R."/>
            <person name="Seaver E.C."/>
            <person name="Weisblat D.A."/>
            <person name="Putnam N.H."/>
            <person name="Rokhsar D.S."/>
        </authorList>
    </citation>
    <scope>NUCLEOTIDE SEQUENCE [LARGE SCALE GENOMIC DNA]</scope>
</reference>
<dbReference type="Proteomes" id="UP000030746">
    <property type="component" value="Unassembled WGS sequence"/>
</dbReference>
<evidence type="ECO:0000259" key="1">
    <source>
        <dbReference type="Pfam" id="PF13358"/>
    </source>
</evidence>
<name>V4ADU7_LOTGI</name>
<dbReference type="InterPro" id="IPR036397">
    <property type="entry name" value="RNaseH_sf"/>
</dbReference>
<evidence type="ECO:0000313" key="2">
    <source>
        <dbReference type="EMBL" id="ESO91496.1"/>
    </source>
</evidence>
<dbReference type="OMA" id="WDIMLRS"/>
<feature type="non-terminal residue" evidence="2">
    <location>
        <position position="1"/>
    </location>
</feature>
<dbReference type="EMBL" id="KB202283">
    <property type="protein sequence ID" value="ESO91496.1"/>
    <property type="molecule type" value="Genomic_DNA"/>
</dbReference>
<proteinExistence type="predicted"/>
<organism evidence="2 3">
    <name type="scientific">Lottia gigantea</name>
    <name type="common">Giant owl limpet</name>
    <dbReference type="NCBI Taxonomy" id="225164"/>
    <lineage>
        <taxon>Eukaryota</taxon>
        <taxon>Metazoa</taxon>
        <taxon>Spiralia</taxon>
        <taxon>Lophotrochozoa</taxon>
        <taxon>Mollusca</taxon>
        <taxon>Gastropoda</taxon>
        <taxon>Patellogastropoda</taxon>
        <taxon>Lottioidea</taxon>
        <taxon>Lottiidae</taxon>
        <taxon>Lottia</taxon>
    </lineage>
</organism>
<gene>
    <name evidence="2" type="ORF">LOTGIDRAFT_79758</name>
</gene>
<dbReference type="GO" id="GO:0003676">
    <property type="term" value="F:nucleic acid binding"/>
    <property type="evidence" value="ECO:0007669"/>
    <property type="project" value="InterPro"/>
</dbReference>
<feature type="domain" description="Tc1-like transposase DDE" evidence="1">
    <location>
        <begin position="1"/>
        <end position="49"/>
    </location>
</feature>
<sequence length="54" mass="6205">DNARPHRSRAVNDLMRTSAITTLPWPATSPDLNSIEHVWDFIGRRVRAREPPVQ</sequence>
<dbReference type="HOGENOM" id="CLU_033666_12_9_1"/>
<dbReference type="Gene3D" id="3.30.420.10">
    <property type="entry name" value="Ribonuclease H-like superfamily/Ribonuclease H"/>
    <property type="match status" value="1"/>
</dbReference>
<dbReference type="RefSeq" id="XP_009057818.1">
    <property type="nucleotide sequence ID" value="XM_009059570.1"/>
</dbReference>
<feature type="non-terminal residue" evidence="2">
    <location>
        <position position="54"/>
    </location>
</feature>
<protein>
    <recommendedName>
        <fullName evidence="1">Tc1-like transposase DDE domain-containing protein</fullName>
    </recommendedName>
</protein>
<dbReference type="OrthoDB" id="6150563at2759"/>
<dbReference type="CTD" id="20252418"/>
<dbReference type="InterPro" id="IPR038717">
    <property type="entry name" value="Tc1-like_DDE_dom"/>
</dbReference>
<dbReference type="GeneID" id="20252418"/>
<evidence type="ECO:0000313" key="3">
    <source>
        <dbReference type="Proteomes" id="UP000030746"/>
    </source>
</evidence>
<accession>V4ADU7</accession>